<evidence type="ECO:0000313" key="5">
    <source>
        <dbReference type="Proteomes" id="UP000676336"/>
    </source>
</evidence>
<feature type="non-terminal residue" evidence="3">
    <location>
        <position position="62"/>
    </location>
</feature>
<sequence length="62" mass="6847">GNTTSEVASGVKAQINSDGQGPELYRFVDLKGSGEFIDVMRVANRTKDYTQIDALIHEHIPR</sequence>
<reference evidence="3" key="1">
    <citation type="submission" date="2021-02" db="EMBL/GenBank/DDBJ databases">
        <authorList>
            <person name="Nowell W R."/>
        </authorList>
    </citation>
    <scope>NUCLEOTIDE SEQUENCE</scope>
</reference>
<dbReference type="EMBL" id="CAJOBI010171478">
    <property type="protein sequence ID" value="CAF4890815.1"/>
    <property type="molecule type" value="Genomic_DNA"/>
</dbReference>
<name>A0A8S3C565_9BILA</name>
<dbReference type="Proteomes" id="UP000676336">
    <property type="component" value="Unassembled WGS sequence"/>
</dbReference>
<proteinExistence type="predicted"/>
<comment type="caution">
    <text evidence="3">The sequence shown here is derived from an EMBL/GenBank/DDBJ whole genome shotgun (WGS) entry which is preliminary data.</text>
</comment>
<dbReference type="EMBL" id="CAJOBI010149273">
    <property type="protein sequence ID" value="CAF4803910.1"/>
    <property type="molecule type" value="Genomic_DNA"/>
</dbReference>
<evidence type="ECO:0000313" key="4">
    <source>
        <dbReference type="EMBL" id="CAF4925664.1"/>
    </source>
</evidence>
<organism evidence="3 5">
    <name type="scientific">Rotaria magnacalcarata</name>
    <dbReference type="NCBI Taxonomy" id="392030"/>
    <lineage>
        <taxon>Eukaryota</taxon>
        <taxon>Metazoa</taxon>
        <taxon>Spiralia</taxon>
        <taxon>Gnathifera</taxon>
        <taxon>Rotifera</taxon>
        <taxon>Eurotatoria</taxon>
        <taxon>Bdelloidea</taxon>
        <taxon>Philodinida</taxon>
        <taxon>Philodinidae</taxon>
        <taxon>Rotaria</taxon>
    </lineage>
</organism>
<protein>
    <submittedName>
        <fullName evidence="3">Uncharacterized protein</fullName>
    </submittedName>
</protein>
<evidence type="ECO:0000313" key="3">
    <source>
        <dbReference type="EMBL" id="CAF4890815.1"/>
    </source>
</evidence>
<dbReference type="AlphaFoldDB" id="A0A8S3C565"/>
<feature type="non-terminal residue" evidence="3">
    <location>
        <position position="1"/>
    </location>
</feature>
<dbReference type="EMBL" id="CAJOBH010095970">
    <property type="protein sequence ID" value="CAF4589652.1"/>
    <property type="molecule type" value="Genomic_DNA"/>
</dbReference>
<evidence type="ECO:0000313" key="2">
    <source>
        <dbReference type="EMBL" id="CAF4803910.1"/>
    </source>
</evidence>
<gene>
    <name evidence="1" type="ORF">BYL167_LOCUS39658</name>
    <name evidence="4" type="ORF">GIL414_LOCUS53042</name>
    <name evidence="2" type="ORF">SMN809_LOCUS47295</name>
    <name evidence="3" type="ORF">SMN809_LOCUS51266</name>
</gene>
<dbReference type="Proteomes" id="UP000681967">
    <property type="component" value="Unassembled WGS sequence"/>
</dbReference>
<accession>A0A8S3C565</accession>
<dbReference type="Proteomes" id="UP000681720">
    <property type="component" value="Unassembled WGS sequence"/>
</dbReference>
<dbReference type="EMBL" id="CAJOBJ010183135">
    <property type="protein sequence ID" value="CAF4925664.1"/>
    <property type="molecule type" value="Genomic_DNA"/>
</dbReference>
<evidence type="ECO:0000313" key="1">
    <source>
        <dbReference type="EMBL" id="CAF4589652.1"/>
    </source>
</evidence>